<dbReference type="CDD" id="cd07141">
    <property type="entry name" value="ALDH_F1AB_F2_RALDH1"/>
    <property type="match status" value="1"/>
</dbReference>
<feature type="active site" evidence="5">
    <location>
        <position position="262"/>
    </location>
</feature>
<evidence type="ECO:0000256" key="1">
    <source>
        <dbReference type="ARBA" id="ARBA00009986"/>
    </source>
</evidence>
<dbReference type="RefSeq" id="XP_013414993.1">
    <property type="nucleotide sequence ID" value="XM_013559539.1"/>
</dbReference>
<dbReference type="GeneID" id="106176949"/>
<comment type="similarity">
    <text evidence="1 6">Belongs to the aldehyde dehydrogenase family.</text>
</comment>
<evidence type="ECO:0000256" key="4">
    <source>
        <dbReference type="ARBA" id="ARBA00024226"/>
    </source>
</evidence>
<dbReference type="InterPro" id="IPR016161">
    <property type="entry name" value="Ald_DH/histidinol_DH"/>
</dbReference>
<accession>A0A1S3JX91</accession>
<dbReference type="InterPro" id="IPR029510">
    <property type="entry name" value="Ald_DH_CS_GLU"/>
</dbReference>
<dbReference type="InterPro" id="IPR016163">
    <property type="entry name" value="Ald_DH_C"/>
</dbReference>
<keyword evidence="3" id="KW-0520">NAD</keyword>
<evidence type="ECO:0000256" key="3">
    <source>
        <dbReference type="ARBA" id="ARBA00023027"/>
    </source>
</evidence>
<dbReference type="EC" id="1.2.1.3" evidence="4"/>
<dbReference type="KEGG" id="lak:106176949"/>
<evidence type="ECO:0000313" key="8">
    <source>
        <dbReference type="Proteomes" id="UP000085678"/>
    </source>
</evidence>
<evidence type="ECO:0000256" key="6">
    <source>
        <dbReference type="RuleBase" id="RU003345"/>
    </source>
</evidence>
<dbReference type="FunFam" id="3.40.309.10:FF:000001">
    <property type="entry name" value="Mitochondrial aldehyde dehydrogenase 2"/>
    <property type="match status" value="1"/>
</dbReference>
<dbReference type="InterPro" id="IPR015590">
    <property type="entry name" value="Aldehyde_DH_dom"/>
</dbReference>
<reference evidence="9 10" key="1">
    <citation type="submission" date="2025-04" db="UniProtKB">
        <authorList>
            <consortium name="RefSeq"/>
        </authorList>
    </citation>
    <scope>IDENTIFICATION</scope>
    <source>
        <tissue evidence="9 10">Gonads</tissue>
    </source>
</reference>
<dbReference type="PROSITE" id="PS00687">
    <property type="entry name" value="ALDEHYDE_DEHYDR_GLU"/>
    <property type="match status" value="1"/>
</dbReference>
<dbReference type="Pfam" id="PF00171">
    <property type="entry name" value="Aldedh"/>
    <property type="match status" value="1"/>
</dbReference>
<gene>
    <name evidence="9 10" type="primary">LOC106176949</name>
</gene>
<dbReference type="RefSeq" id="XP_013414994.1">
    <property type="nucleotide sequence ID" value="XM_013559540.1"/>
</dbReference>
<dbReference type="FunFam" id="3.40.605.10:FF:000029">
    <property type="entry name" value="Aldehyde dehydrogenase, mitochondrial"/>
    <property type="match status" value="1"/>
</dbReference>
<dbReference type="GO" id="GO:0004029">
    <property type="term" value="F:aldehyde dehydrogenase (NAD+) activity"/>
    <property type="evidence" value="ECO:0007669"/>
    <property type="project" value="UniProtKB-EC"/>
</dbReference>
<sequence length="494" mass="54427">MSDQEAMLFPEIKYTKIFINNEWHDSVSGKTFPTINPCTGEKICDVQEGDKADIDKAVKAARDAFALDAPWRTMDASQRGNLMVKLCELMERDKVYLASLETLDNGKPYLDSLGDLQMTIDCIKYYAGYADKIHGKTIPMDGDFFSYTKLHPVGVCGQIIPWNYPLMMVAWKWGPALACGNTIIMKPAEQTPLTALYCAALSVEAGFPPGVINIVPGYGPTAGAALAEHMDVDKIAFTGSTEVGQLVMMAAAKSNMKRVTFEMGGKSPNIIFDDADLDEAVTWAHAAIMNNHGQNCCAGSRTYVQEGIYDEFVKRSAKMAAERVVGDPYDKKTQQGPQVDQEMFDKVMKYCNIGKEEGATCQAGGERWGNVGYFVKPTVFSDVTDDMRIAREEIFGPVQTILKFKTLEEVIEKANSSKYGLAAGVHTRDINKAFTVAQSLQAGSMWVNCYDCISSQTPFGGFKQSGHGRELGEEGLKEYYEVKTVTIKVPKKIS</sequence>
<evidence type="ECO:0000313" key="10">
    <source>
        <dbReference type="RefSeq" id="XP_013414994.1"/>
    </source>
</evidence>
<organism evidence="8 9">
    <name type="scientific">Lingula anatina</name>
    <name type="common">Brachiopod</name>
    <name type="synonym">Lingula unguis</name>
    <dbReference type="NCBI Taxonomy" id="7574"/>
    <lineage>
        <taxon>Eukaryota</taxon>
        <taxon>Metazoa</taxon>
        <taxon>Spiralia</taxon>
        <taxon>Lophotrochozoa</taxon>
        <taxon>Brachiopoda</taxon>
        <taxon>Linguliformea</taxon>
        <taxon>Lingulata</taxon>
        <taxon>Lingulida</taxon>
        <taxon>Linguloidea</taxon>
        <taxon>Lingulidae</taxon>
        <taxon>Lingula</taxon>
    </lineage>
</organism>
<feature type="domain" description="Aldehyde dehydrogenase" evidence="7">
    <location>
        <begin position="23"/>
        <end position="485"/>
    </location>
</feature>
<dbReference type="Gene3D" id="3.40.309.10">
    <property type="entry name" value="Aldehyde Dehydrogenase, Chain A, domain 2"/>
    <property type="match status" value="1"/>
</dbReference>
<name>A0A1S3JX91_LINAN</name>
<dbReference type="FunFam" id="3.40.605.10:FF:000026">
    <property type="entry name" value="Aldehyde dehydrogenase, putative"/>
    <property type="match status" value="1"/>
</dbReference>
<keyword evidence="8" id="KW-1185">Reference proteome</keyword>
<dbReference type="Proteomes" id="UP000085678">
    <property type="component" value="Unplaced"/>
</dbReference>
<evidence type="ECO:0000259" key="7">
    <source>
        <dbReference type="Pfam" id="PF00171"/>
    </source>
</evidence>
<dbReference type="STRING" id="7574.A0A1S3JX91"/>
<dbReference type="Gene3D" id="3.40.605.10">
    <property type="entry name" value="Aldehyde Dehydrogenase, Chain A, domain 1"/>
    <property type="match status" value="1"/>
</dbReference>
<dbReference type="OrthoDB" id="310895at2759"/>
<evidence type="ECO:0000313" key="9">
    <source>
        <dbReference type="RefSeq" id="XP_013414993.1"/>
    </source>
</evidence>
<dbReference type="InterPro" id="IPR016162">
    <property type="entry name" value="Ald_DH_N"/>
</dbReference>
<dbReference type="AlphaFoldDB" id="A0A1S3JX91"/>
<dbReference type="PANTHER" id="PTHR11699">
    <property type="entry name" value="ALDEHYDE DEHYDROGENASE-RELATED"/>
    <property type="match status" value="1"/>
</dbReference>
<dbReference type="SUPFAM" id="SSF53720">
    <property type="entry name" value="ALDH-like"/>
    <property type="match status" value="1"/>
</dbReference>
<proteinExistence type="inferred from homology"/>
<evidence type="ECO:0000256" key="5">
    <source>
        <dbReference type="PROSITE-ProRule" id="PRU10007"/>
    </source>
</evidence>
<protein>
    <recommendedName>
        <fullName evidence="4">aldehyde dehydrogenase (NAD(+))</fullName>
        <ecNumber evidence="4">1.2.1.3</ecNumber>
    </recommendedName>
</protein>
<keyword evidence="2 6" id="KW-0560">Oxidoreductase</keyword>
<evidence type="ECO:0000256" key="2">
    <source>
        <dbReference type="ARBA" id="ARBA00023002"/>
    </source>
</evidence>